<evidence type="ECO:0000256" key="10">
    <source>
        <dbReference type="NCBIfam" id="TIGR02152"/>
    </source>
</evidence>
<feature type="binding site" evidence="9">
    <location>
        <position position="140"/>
    </location>
    <ligand>
        <name>substrate</name>
    </ligand>
</feature>
<accession>A0A0R2BXI3</accession>
<evidence type="ECO:0000256" key="6">
    <source>
        <dbReference type="ARBA" id="ARBA00022842"/>
    </source>
</evidence>
<feature type="binding site" evidence="9">
    <location>
        <begin position="220"/>
        <end position="225"/>
    </location>
    <ligand>
        <name>ATP</name>
        <dbReference type="ChEBI" id="CHEBI:30616"/>
    </ligand>
</feature>
<proteinExistence type="inferred from homology"/>
<evidence type="ECO:0000256" key="5">
    <source>
        <dbReference type="ARBA" id="ARBA00022840"/>
    </source>
</evidence>
<dbReference type="OrthoDB" id="9775849at2"/>
<feature type="binding site" evidence="9">
    <location>
        <begin position="11"/>
        <end position="13"/>
    </location>
    <ligand>
        <name>substrate</name>
    </ligand>
</feature>
<evidence type="ECO:0000313" key="13">
    <source>
        <dbReference type="Proteomes" id="UP000051576"/>
    </source>
</evidence>
<feature type="binding site" evidence="9">
    <location>
        <position position="288"/>
    </location>
    <ligand>
        <name>K(+)</name>
        <dbReference type="ChEBI" id="CHEBI:29103"/>
    </ligand>
</feature>
<keyword evidence="3 9" id="KW-0547">Nucleotide-binding</keyword>
<feature type="binding site" evidence="9">
    <location>
        <begin position="39"/>
        <end position="43"/>
    </location>
    <ligand>
        <name>substrate</name>
    </ligand>
</feature>
<keyword evidence="2 9" id="KW-0479">Metal-binding</keyword>
<dbReference type="SUPFAM" id="SSF53613">
    <property type="entry name" value="Ribokinase-like"/>
    <property type="match status" value="1"/>
</dbReference>
<comment type="function">
    <text evidence="9">Catalyzes the phosphorylation of ribose at O-5 in a reaction requiring ATP and magnesium. The resulting D-ribose-5-phosphate can then be used either for sythesis of nucleotides, histidine, and tryptophan, or as a component of the pentose phosphate pathway.</text>
</comment>
<comment type="caution">
    <text evidence="9">Lacks conserved residue(s) required for the propagation of feature annotation.</text>
</comment>
<dbReference type="Pfam" id="PF00294">
    <property type="entry name" value="PfkB"/>
    <property type="match status" value="1"/>
</dbReference>
<feature type="binding site" evidence="9">
    <location>
        <begin position="251"/>
        <end position="252"/>
    </location>
    <ligand>
        <name>ATP</name>
        <dbReference type="ChEBI" id="CHEBI:30616"/>
    </ligand>
</feature>
<keyword evidence="13" id="KW-1185">Reference proteome</keyword>
<dbReference type="GO" id="GO:0005524">
    <property type="term" value="F:ATP binding"/>
    <property type="evidence" value="ECO:0007669"/>
    <property type="project" value="UniProtKB-UniRule"/>
</dbReference>
<comment type="pathway">
    <text evidence="9">Carbohydrate metabolism; D-ribose degradation; D-ribose 5-phosphate from beta-D-ribopyranose: step 2/2.</text>
</comment>
<feature type="binding site" evidence="9">
    <location>
        <position position="286"/>
    </location>
    <ligand>
        <name>K(+)</name>
        <dbReference type="ChEBI" id="CHEBI:29103"/>
    </ligand>
</feature>
<feature type="binding site" evidence="9">
    <location>
        <position position="246"/>
    </location>
    <ligand>
        <name>K(+)</name>
        <dbReference type="ChEBI" id="CHEBI:29103"/>
    </ligand>
</feature>
<dbReference type="InterPro" id="IPR011611">
    <property type="entry name" value="PfkB_dom"/>
</dbReference>
<sequence length="308" mass="33404">MNRITVVGSLNIDTTLQVNSFPLPGETVKALNKSSTAGGKGANQAVAAARSGAKVYFIGKVGDDQQGKFLIEALKEEKIDVSSIKLEKRIGTGTANIILDKNGQNSIVVYGGANGHLDSLDINQEENKIINSDFIIAQFETPQKATKEVFKLAHKYGKKTILNPAPANRIDTELLGLTDIIIPNEFESSEITGIKVKDFKSMQENSRKFHNFGVKATIITLGNKGVFYSFNDEEKVVPAEKVSVIDTTAAGDTFIGAFGAKLNLTMNNFTSAIDYAQKASALTIQRLGAQVSIPTLLEIKNKFKENFK</sequence>
<dbReference type="Proteomes" id="UP000051576">
    <property type="component" value="Unassembled WGS sequence"/>
</dbReference>
<dbReference type="PANTHER" id="PTHR10584">
    <property type="entry name" value="SUGAR KINASE"/>
    <property type="match status" value="1"/>
</dbReference>
<dbReference type="RefSeq" id="WP_010580902.1">
    <property type="nucleotide sequence ID" value="NZ_AHYZ01000131.1"/>
</dbReference>
<evidence type="ECO:0000256" key="1">
    <source>
        <dbReference type="ARBA" id="ARBA00022679"/>
    </source>
</evidence>
<comment type="caution">
    <text evidence="12">The sequence shown here is derived from an EMBL/GenBank/DDBJ whole genome shotgun (WGS) entry which is preliminary data.</text>
</comment>
<feature type="binding site" evidence="9">
    <location>
        <position position="292"/>
    </location>
    <ligand>
        <name>K(+)</name>
        <dbReference type="ChEBI" id="CHEBI:29103"/>
    </ligand>
</feature>
<keyword evidence="6 9" id="KW-0460">Magnesium</keyword>
<dbReference type="GO" id="GO:0005829">
    <property type="term" value="C:cytosol"/>
    <property type="evidence" value="ECO:0007669"/>
    <property type="project" value="TreeGrafter"/>
</dbReference>
<evidence type="ECO:0000259" key="11">
    <source>
        <dbReference type="Pfam" id="PF00294"/>
    </source>
</evidence>
<protein>
    <recommendedName>
        <fullName evidence="9 10">Ribokinase</fullName>
        <shortName evidence="9">RK</shortName>
        <ecNumber evidence="9 10">2.7.1.15</ecNumber>
    </recommendedName>
</protein>
<dbReference type="NCBIfam" id="TIGR02152">
    <property type="entry name" value="D_ribokin_bact"/>
    <property type="match status" value="1"/>
</dbReference>
<evidence type="ECO:0000313" key="12">
    <source>
        <dbReference type="EMBL" id="KRM83879.1"/>
    </source>
</evidence>
<dbReference type="EMBL" id="AYYX01000113">
    <property type="protein sequence ID" value="KRM83879.1"/>
    <property type="molecule type" value="Genomic_DNA"/>
</dbReference>
<comment type="catalytic activity">
    <reaction evidence="9">
        <text>D-ribose + ATP = D-ribose 5-phosphate + ADP + H(+)</text>
        <dbReference type="Rhea" id="RHEA:13697"/>
        <dbReference type="ChEBI" id="CHEBI:15378"/>
        <dbReference type="ChEBI" id="CHEBI:30616"/>
        <dbReference type="ChEBI" id="CHEBI:47013"/>
        <dbReference type="ChEBI" id="CHEBI:78346"/>
        <dbReference type="ChEBI" id="CHEBI:456216"/>
        <dbReference type="EC" id="2.7.1.15"/>
    </reaction>
</comment>
<dbReference type="EC" id="2.7.1.15" evidence="9 10"/>
<dbReference type="GO" id="GO:0004747">
    <property type="term" value="F:ribokinase activity"/>
    <property type="evidence" value="ECO:0007669"/>
    <property type="project" value="UniProtKB-UniRule"/>
</dbReference>
<organism evidence="12 13">
    <name type="scientific">Liquorilactobacillus vini DSM 20605</name>
    <dbReference type="NCBI Taxonomy" id="1133569"/>
    <lineage>
        <taxon>Bacteria</taxon>
        <taxon>Bacillati</taxon>
        <taxon>Bacillota</taxon>
        <taxon>Bacilli</taxon>
        <taxon>Lactobacillales</taxon>
        <taxon>Lactobacillaceae</taxon>
        <taxon>Liquorilactobacillus</taxon>
    </lineage>
</organism>
<reference evidence="12 13" key="1">
    <citation type="journal article" date="2015" name="Genome Announc.">
        <title>Expanding the biotechnology potential of lactobacilli through comparative genomics of 213 strains and associated genera.</title>
        <authorList>
            <person name="Sun Z."/>
            <person name="Harris H.M."/>
            <person name="McCann A."/>
            <person name="Guo C."/>
            <person name="Argimon S."/>
            <person name="Zhang W."/>
            <person name="Yang X."/>
            <person name="Jeffery I.B."/>
            <person name="Cooney J.C."/>
            <person name="Kagawa T.F."/>
            <person name="Liu W."/>
            <person name="Song Y."/>
            <person name="Salvetti E."/>
            <person name="Wrobel A."/>
            <person name="Rasinkangas P."/>
            <person name="Parkhill J."/>
            <person name="Rea M.C."/>
            <person name="O'Sullivan O."/>
            <person name="Ritari J."/>
            <person name="Douillard F.P."/>
            <person name="Paul Ross R."/>
            <person name="Yang R."/>
            <person name="Briner A.E."/>
            <person name="Felis G.E."/>
            <person name="de Vos W.M."/>
            <person name="Barrangou R."/>
            <person name="Klaenhammer T.R."/>
            <person name="Caufield P.W."/>
            <person name="Cui Y."/>
            <person name="Zhang H."/>
            <person name="O'Toole P.W."/>
        </authorList>
    </citation>
    <scope>NUCLEOTIDE SEQUENCE [LARGE SCALE GENOMIC DNA]</scope>
    <source>
        <strain evidence="12 13">DSM 20605</strain>
    </source>
</reference>
<evidence type="ECO:0000256" key="2">
    <source>
        <dbReference type="ARBA" id="ARBA00022723"/>
    </source>
</evidence>
<dbReference type="InterPro" id="IPR002139">
    <property type="entry name" value="Ribo/fructo_kinase"/>
</dbReference>
<feature type="active site" description="Proton acceptor" evidence="9">
    <location>
        <position position="252"/>
    </location>
</feature>
<dbReference type="PANTHER" id="PTHR10584:SF166">
    <property type="entry name" value="RIBOKINASE"/>
    <property type="match status" value="1"/>
</dbReference>
<name>A0A0R2BXI3_9LACO</name>
<comment type="activity regulation">
    <text evidence="9">Activated by a monovalent cation that binds near, but not in, the active site. The most likely occupant of the site in vivo is potassium. Ion binding induces a conformational change that may alter substrate affinity.</text>
</comment>
<comment type="subunit">
    <text evidence="9">Homodimer.</text>
</comment>
<dbReference type="GO" id="GO:0019303">
    <property type="term" value="P:D-ribose catabolic process"/>
    <property type="evidence" value="ECO:0007669"/>
    <property type="project" value="UniProtKB-UniRule"/>
</dbReference>
<keyword evidence="4 9" id="KW-0418">Kinase</keyword>
<dbReference type="PRINTS" id="PR00990">
    <property type="entry name" value="RIBOKINASE"/>
</dbReference>
<keyword evidence="8 9" id="KW-0119">Carbohydrate metabolism</keyword>
<evidence type="ECO:0000256" key="7">
    <source>
        <dbReference type="ARBA" id="ARBA00022958"/>
    </source>
</evidence>
<dbReference type="UniPathway" id="UPA00916">
    <property type="reaction ID" value="UER00889"/>
</dbReference>
<feature type="binding site" evidence="9">
    <location>
        <position position="252"/>
    </location>
    <ligand>
        <name>substrate</name>
    </ligand>
</feature>
<dbReference type="HAMAP" id="MF_01987">
    <property type="entry name" value="Ribokinase"/>
    <property type="match status" value="1"/>
</dbReference>
<evidence type="ECO:0000256" key="8">
    <source>
        <dbReference type="ARBA" id="ARBA00023277"/>
    </source>
</evidence>
<comment type="subcellular location">
    <subcellularLocation>
        <location evidence="9">Cytoplasm</location>
    </subcellularLocation>
</comment>
<feature type="binding site" evidence="9">
    <location>
        <position position="248"/>
    </location>
    <ligand>
        <name>K(+)</name>
        <dbReference type="ChEBI" id="CHEBI:29103"/>
    </ligand>
</feature>
<dbReference type="CDD" id="cd01174">
    <property type="entry name" value="ribokinase"/>
    <property type="match status" value="1"/>
</dbReference>
<keyword evidence="7 9" id="KW-0630">Potassium</keyword>
<dbReference type="STRING" id="1133569.FD21_GL000228"/>
<gene>
    <name evidence="9" type="primary">rbsK</name>
    <name evidence="12" type="ORF">FD21_GL000228</name>
</gene>
<dbReference type="eggNOG" id="COG0524">
    <property type="taxonomic scope" value="Bacteria"/>
</dbReference>
<keyword evidence="5 9" id="KW-0067">ATP-binding</keyword>
<dbReference type="GO" id="GO:0046872">
    <property type="term" value="F:metal ion binding"/>
    <property type="evidence" value="ECO:0007669"/>
    <property type="project" value="UniProtKB-KW"/>
</dbReference>
<comment type="similarity">
    <text evidence="9">Belongs to the carbohydrate kinase PfkB family. Ribokinase subfamily.</text>
</comment>
<evidence type="ECO:0000256" key="9">
    <source>
        <dbReference type="HAMAP-Rule" id="MF_01987"/>
    </source>
</evidence>
<keyword evidence="9" id="KW-0963">Cytoplasm</keyword>
<keyword evidence="1 9" id="KW-0808">Transferase</keyword>
<feature type="binding site" evidence="9">
    <location>
        <position position="184"/>
    </location>
    <ligand>
        <name>ATP</name>
        <dbReference type="ChEBI" id="CHEBI:30616"/>
    </ligand>
</feature>
<dbReference type="InterPro" id="IPR011877">
    <property type="entry name" value="Ribokinase"/>
</dbReference>
<comment type="cofactor">
    <cofactor evidence="9">
        <name>Mg(2+)</name>
        <dbReference type="ChEBI" id="CHEBI:18420"/>
    </cofactor>
    <text evidence="9">Requires a divalent cation, most likely magnesium in vivo, as an electrophilic catalyst to aid phosphoryl group transfer. It is the chelate of the metal and the nucleotide that is the actual substrate.</text>
</comment>
<dbReference type="Gene3D" id="3.40.1190.20">
    <property type="match status" value="1"/>
</dbReference>
<evidence type="ECO:0000256" key="4">
    <source>
        <dbReference type="ARBA" id="ARBA00022777"/>
    </source>
</evidence>
<dbReference type="PATRIC" id="fig|1133569.4.peg.239"/>
<dbReference type="AlphaFoldDB" id="A0A0R2BXI3"/>
<dbReference type="InterPro" id="IPR029056">
    <property type="entry name" value="Ribokinase-like"/>
</dbReference>
<feature type="domain" description="Carbohydrate kinase PfkB" evidence="11">
    <location>
        <begin position="1"/>
        <end position="295"/>
    </location>
</feature>
<evidence type="ECO:0000256" key="3">
    <source>
        <dbReference type="ARBA" id="ARBA00022741"/>
    </source>
</evidence>
<feature type="binding site" evidence="9">
    <location>
        <position position="283"/>
    </location>
    <ligand>
        <name>K(+)</name>
        <dbReference type="ChEBI" id="CHEBI:29103"/>
    </ligand>
</feature>